<comment type="caution">
    <text evidence="1">The sequence shown here is derived from an EMBL/GenBank/DDBJ whole genome shotgun (WGS) entry which is preliminary data.</text>
</comment>
<dbReference type="Proteomes" id="UP000036873">
    <property type="component" value="Unassembled WGS sequence"/>
</dbReference>
<reference evidence="2" key="1">
    <citation type="submission" date="2015-07" db="EMBL/GenBank/DDBJ databases">
        <title>Draft genome sequence of Acetobacterium bakii DSM 8293, a potential psychrophilic chemical producer through syngas fermentation.</title>
        <authorList>
            <person name="Song Y."/>
            <person name="Hwang S."/>
            <person name="Cho B.-K."/>
        </authorList>
    </citation>
    <scope>NUCLEOTIDE SEQUENCE [LARGE SCALE GENOMIC DNA]</scope>
    <source>
        <strain evidence="2">DSM 8239</strain>
    </source>
</reference>
<evidence type="ECO:0000313" key="1">
    <source>
        <dbReference type="EMBL" id="KNZ42840.1"/>
    </source>
</evidence>
<dbReference type="STRING" id="52689.AKG39_03710"/>
<proteinExistence type="predicted"/>
<name>A0A0L6U4Z2_9FIRM</name>
<dbReference type="InterPro" id="IPR008323">
    <property type="entry name" value="UCP033563"/>
</dbReference>
<keyword evidence="2" id="KW-1185">Reference proteome</keyword>
<dbReference type="AlphaFoldDB" id="A0A0L6U4Z2"/>
<dbReference type="EMBL" id="LGYO01000008">
    <property type="protein sequence ID" value="KNZ42840.1"/>
    <property type="molecule type" value="Genomic_DNA"/>
</dbReference>
<gene>
    <name evidence="1" type="ORF">AKG39_03710</name>
</gene>
<evidence type="ECO:0000313" key="2">
    <source>
        <dbReference type="Proteomes" id="UP000036873"/>
    </source>
</evidence>
<dbReference type="PIRSF" id="PIRSF033563">
    <property type="entry name" value="UCP033563"/>
    <property type="match status" value="1"/>
</dbReference>
<dbReference type="PATRIC" id="fig|52689.4.peg.3784"/>
<protein>
    <recommendedName>
        <fullName evidence="3">SpoOJ/ParA/ParB/repB family protein</fullName>
    </recommendedName>
</protein>
<dbReference type="RefSeq" id="WP_050739014.1">
    <property type="nucleotide sequence ID" value="NZ_LGYO01000008.1"/>
</dbReference>
<evidence type="ECO:0008006" key="3">
    <source>
        <dbReference type="Google" id="ProtNLM"/>
    </source>
</evidence>
<organism evidence="1 2">
    <name type="scientific">Acetobacterium bakii</name>
    <dbReference type="NCBI Taxonomy" id="52689"/>
    <lineage>
        <taxon>Bacteria</taxon>
        <taxon>Bacillati</taxon>
        <taxon>Bacillota</taxon>
        <taxon>Clostridia</taxon>
        <taxon>Eubacteriales</taxon>
        <taxon>Eubacteriaceae</taxon>
        <taxon>Acetobacterium</taxon>
    </lineage>
</organism>
<dbReference type="Pfam" id="PF06245">
    <property type="entry name" value="DUF1015"/>
    <property type="match status" value="1"/>
</dbReference>
<sequence>MATIKPFKAVRPFPEKAADVAALPYDVYNRAEAAAAARGKLDSFLRVDRPETTLDDRIKIDDPFVYETARKNLEKLFYRNALTQDTKDCLYIYELVMDGRSQVGLVVCTPIDEYLDNTIKKHELTRADKEADRIKHVDACDANTGPIFLTYRSKDTINDLVDAWRQEHSPVYDFISDDGIAHRAWIIDDEAVITGLIENFEDVKNLYIADGHHRSASAVKVGLMRREANPNYTGKEEFNYFLSVLFPDEQLYIMDYNRVVKDLNGMSAQEFIKTLSEKFEVEERGTEPVKPPQKGSFGLYVEGKWYLLTVKDGVYDCSDPVKSLDVAILQDNVLIPILGIGDIRTDSRIDFVGGIRGLKELERRANDDMALAFSMYPTSIEELMNIADADLLMPPKSTWFEPKLRSGLFIHKLK</sequence>
<dbReference type="PANTHER" id="PTHR36454:SF1">
    <property type="entry name" value="DUF1015 DOMAIN-CONTAINING PROTEIN"/>
    <property type="match status" value="1"/>
</dbReference>
<dbReference type="OrthoDB" id="9781616at2"/>
<dbReference type="PANTHER" id="PTHR36454">
    <property type="entry name" value="LMO2823 PROTEIN"/>
    <property type="match status" value="1"/>
</dbReference>
<accession>A0A0L6U4Z2</accession>